<protein>
    <recommendedName>
        <fullName evidence="3">Com family DNA-binding transcriptional regulator</fullName>
    </recommendedName>
</protein>
<dbReference type="STRING" id="142842.SAMN02745118_01263"/>
<dbReference type="RefSeq" id="WP_159442903.1">
    <property type="nucleotide sequence ID" value="NZ_FUWM01000009.1"/>
</dbReference>
<proteinExistence type="predicted"/>
<dbReference type="OrthoDB" id="1727293at2"/>
<dbReference type="AlphaFoldDB" id="A0A1T4LW14"/>
<accession>A0A1T4LW14</accession>
<keyword evidence="2" id="KW-1185">Reference proteome</keyword>
<name>A0A1T4LW14_9FIRM</name>
<dbReference type="EMBL" id="FUWM01000009">
    <property type="protein sequence ID" value="SJZ58644.1"/>
    <property type="molecule type" value="Genomic_DNA"/>
</dbReference>
<dbReference type="Proteomes" id="UP000190625">
    <property type="component" value="Unassembled WGS sequence"/>
</dbReference>
<evidence type="ECO:0000313" key="2">
    <source>
        <dbReference type="Proteomes" id="UP000190625"/>
    </source>
</evidence>
<reference evidence="2" key="1">
    <citation type="submission" date="2017-02" db="EMBL/GenBank/DDBJ databases">
        <authorList>
            <person name="Varghese N."/>
            <person name="Submissions S."/>
        </authorList>
    </citation>
    <scope>NUCLEOTIDE SEQUENCE [LARGE SCALE GENOMIC DNA]</scope>
    <source>
        <strain evidence="2">ATCC BAA-73</strain>
    </source>
</reference>
<organism evidence="1 2">
    <name type="scientific">Selenihalanaerobacter shriftii</name>
    <dbReference type="NCBI Taxonomy" id="142842"/>
    <lineage>
        <taxon>Bacteria</taxon>
        <taxon>Bacillati</taxon>
        <taxon>Bacillota</taxon>
        <taxon>Clostridia</taxon>
        <taxon>Halanaerobiales</taxon>
        <taxon>Halobacteroidaceae</taxon>
        <taxon>Selenihalanaerobacter</taxon>
    </lineage>
</organism>
<evidence type="ECO:0008006" key="3">
    <source>
        <dbReference type="Google" id="ProtNLM"/>
    </source>
</evidence>
<gene>
    <name evidence="1" type="ORF">SAMN02745118_01263</name>
</gene>
<evidence type="ECO:0000313" key="1">
    <source>
        <dbReference type="EMBL" id="SJZ58644.1"/>
    </source>
</evidence>
<sequence>MDDLRCKCDKLVAKVEGDSVIIKCRHCKRFLIIQTRDIKSIEYTDNLKTRVQRL</sequence>